<evidence type="ECO:0008006" key="4">
    <source>
        <dbReference type="Google" id="ProtNLM"/>
    </source>
</evidence>
<reference evidence="2 3" key="1">
    <citation type="journal article" date="2019" name="Sci. Rep.">
        <title>Orb-weaving spider Araneus ventricosus genome elucidates the spidroin gene catalogue.</title>
        <authorList>
            <person name="Kono N."/>
            <person name="Nakamura H."/>
            <person name="Ohtoshi R."/>
            <person name="Moran D.A.P."/>
            <person name="Shinohara A."/>
            <person name="Yoshida Y."/>
            <person name="Fujiwara M."/>
            <person name="Mori M."/>
            <person name="Tomita M."/>
            <person name="Arakawa K."/>
        </authorList>
    </citation>
    <scope>NUCLEOTIDE SEQUENCE [LARGE SCALE GENOMIC DNA]</scope>
</reference>
<dbReference type="EMBL" id="BGPR01000127">
    <property type="protein sequence ID" value="GBL97155.1"/>
    <property type="molecule type" value="Genomic_DNA"/>
</dbReference>
<protein>
    <recommendedName>
        <fullName evidence="4">Secreted protein</fullName>
    </recommendedName>
</protein>
<keyword evidence="3" id="KW-1185">Reference proteome</keyword>
<accession>A0A4Y2C097</accession>
<evidence type="ECO:0000256" key="1">
    <source>
        <dbReference type="SAM" id="SignalP"/>
    </source>
</evidence>
<feature type="chain" id="PRO_5021307962" description="Secreted protein" evidence="1">
    <location>
        <begin position="23"/>
        <end position="106"/>
    </location>
</feature>
<evidence type="ECO:0000313" key="3">
    <source>
        <dbReference type="Proteomes" id="UP000499080"/>
    </source>
</evidence>
<gene>
    <name evidence="2" type="ORF">AVEN_144599_1</name>
</gene>
<comment type="caution">
    <text evidence="2">The sequence shown here is derived from an EMBL/GenBank/DDBJ whole genome shotgun (WGS) entry which is preliminary data.</text>
</comment>
<dbReference type="Proteomes" id="UP000499080">
    <property type="component" value="Unassembled WGS sequence"/>
</dbReference>
<dbReference type="AlphaFoldDB" id="A0A4Y2C097"/>
<keyword evidence="1" id="KW-0732">Signal</keyword>
<sequence length="106" mass="11769">MKEPTAGPRFLSFWMSVISCGALLLDGSLHGSSSASHVASAWAGYKSCLIPFFQKYPKYYIYHQRTNTPELRRLQSLSHPAPCLNFVVFVFGRDPGSLSPQCISVL</sequence>
<organism evidence="2 3">
    <name type="scientific">Araneus ventricosus</name>
    <name type="common">Orbweaver spider</name>
    <name type="synonym">Epeira ventricosa</name>
    <dbReference type="NCBI Taxonomy" id="182803"/>
    <lineage>
        <taxon>Eukaryota</taxon>
        <taxon>Metazoa</taxon>
        <taxon>Ecdysozoa</taxon>
        <taxon>Arthropoda</taxon>
        <taxon>Chelicerata</taxon>
        <taxon>Arachnida</taxon>
        <taxon>Araneae</taxon>
        <taxon>Araneomorphae</taxon>
        <taxon>Entelegynae</taxon>
        <taxon>Araneoidea</taxon>
        <taxon>Araneidae</taxon>
        <taxon>Araneus</taxon>
    </lineage>
</organism>
<evidence type="ECO:0000313" key="2">
    <source>
        <dbReference type="EMBL" id="GBL97155.1"/>
    </source>
</evidence>
<name>A0A4Y2C097_ARAVE</name>
<dbReference type="PROSITE" id="PS51257">
    <property type="entry name" value="PROKAR_LIPOPROTEIN"/>
    <property type="match status" value="1"/>
</dbReference>
<feature type="signal peptide" evidence="1">
    <location>
        <begin position="1"/>
        <end position="22"/>
    </location>
</feature>
<proteinExistence type="predicted"/>